<sequence>MAYNEEDFLQLSGLQHFRFCRRQWALIHIEHQWAENYRTIDGAILHENAHDTGLQERRGDRFITRGVSVYSAELGVSGQCDVLEYHRGSVGIPLSGKEGLWQPYPVEYKRGRPREDTGDTLQLCAQAMCLESMLCCDIPEGALYYGEIRRRERVSFTPELRTGVRELLAEMHELYRRGYTPKVKPTKSCNACSLKELCLPKLMKSRAVSAYLRAAMEESP</sequence>
<dbReference type="GO" id="GO:0051536">
    <property type="term" value="F:iron-sulfur cluster binding"/>
    <property type="evidence" value="ECO:0007669"/>
    <property type="project" value="UniProtKB-KW"/>
</dbReference>
<keyword evidence="6 13" id="KW-0479">Metal-binding</keyword>
<dbReference type="NCBIfam" id="TIGR00372">
    <property type="entry name" value="cas4"/>
    <property type="match status" value="1"/>
</dbReference>
<keyword evidence="7 13" id="KW-0378">Hydrolase</keyword>
<keyword evidence="5 13" id="KW-0540">Nuclease</keyword>
<reference evidence="15" key="1">
    <citation type="submission" date="2020-09" db="EMBL/GenBank/DDBJ databases">
        <title>New species isolated from human feces.</title>
        <authorList>
            <person name="Kitahara M."/>
            <person name="Shigeno Y."/>
            <person name="Shime M."/>
            <person name="Matsumoto Y."/>
            <person name="Nakamura S."/>
            <person name="Motooka D."/>
            <person name="Fukuoka S."/>
            <person name="Nishikawa H."/>
            <person name="Benno Y."/>
        </authorList>
    </citation>
    <scope>NUCLEOTIDE SEQUENCE</scope>
    <source>
        <strain evidence="15">MM50</strain>
    </source>
</reference>
<evidence type="ECO:0000256" key="9">
    <source>
        <dbReference type="ARBA" id="ARBA00023004"/>
    </source>
</evidence>
<evidence type="ECO:0000256" key="6">
    <source>
        <dbReference type="ARBA" id="ARBA00022723"/>
    </source>
</evidence>
<organism evidence="15 16">
    <name type="scientific">Vescimonas coprocola</name>
    <dbReference type="NCBI Taxonomy" id="2714355"/>
    <lineage>
        <taxon>Bacteria</taxon>
        <taxon>Bacillati</taxon>
        <taxon>Bacillota</taxon>
        <taxon>Clostridia</taxon>
        <taxon>Eubacteriales</taxon>
        <taxon>Oscillospiraceae</taxon>
        <taxon>Vescimonas</taxon>
    </lineage>
</organism>
<dbReference type="GO" id="GO:0004527">
    <property type="term" value="F:exonuclease activity"/>
    <property type="evidence" value="ECO:0007669"/>
    <property type="project" value="UniProtKB-KW"/>
</dbReference>
<evidence type="ECO:0000313" key="15">
    <source>
        <dbReference type="EMBL" id="BCK82619.1"/>
    </source>
</evidence>
<dbReference type="EMBL" id="AP023418">
    <property type="protein sequence ID" value="BCK82619.1"/>
    <property type="molecule type" value="Genomic_DNA"/>
</dbReference>
<feature type="domain" description="DUF83" evidence="14">
    <location>
        <begin position="12"/>
        <end position="199"/>
    </location>
</feature>
<evidence type="ECO:0000256" key="5">
    <source>
        <dbReference type="ARBA" id="ARBA00022722"/>
    </source>
</evidence>
<evidence type="ECO:0000313" key="16">
    <source>
        <dbReference type="Proteomes" id="UP000681035"/>
    </source>
</evidence>
<keyword evidence="9 13" id="KW-0408">Iron</keyword>
<protein>
    <recommendedName>
        <fullName evidence="4 13">CRISPR-associated exonuclease Cas4</fullName>
        <ecNumber evidence="3 13">3.1.12.1</ecNumber>
    </recommendedName>
</protein>
<name>A0A810Q2R7_9FIRM</name>
<evidence type="ECO:0000259" key="14">
    <source>
        <dbReference type="Pfam" id="PF01930"/>
    </source>
</evidence>
<evidence type="ECO:0000256" key="13">
    <source>
        <dbReference type="RuleBase" id="RU365022"/>
    </source>
</evidence>
<gene>
    <name evidence="15" type="ORF">MM50RIKEN_23820</name>
</gene>
<dbReference type="PANTHER" id="PTHR36531:SF6">
    <property type="entry name" value="DNA REPLICATION ATP-DEPENDENT HELICASE_NUCLEASE DNA2"/>
    <property type="match status" value="1"/>
</dbReference>
<evidence type="ECO:0000256" key="1">
    <source>
        <dbReference type="ARBA" id="ARBA00001966"/>
    </source>
</evidence>
<dbReference type="Pfam" id="PF01930">
    <property type="entry name" value="Cas_Cas4"/>
    <property type="match status" value="1"/>
</dbReference>
<dbReference type="GO" id="GO:0046872">
    <property type="term" value="F:metal ion binding"/>
    <property type="evidence" value="ECO:0007669"/>
    <property type="project" value="UniProtKB-KW"/>
</dbReference>
<dbReference type="EC" id="3.1.12.1" evidence="3 13"/>
<dbReference type="AlphaFoldDB" id="A0A810Q2R7"/>
<dbReference type="GO" id="GO:0051607">
    <property type="term" value="P:defense response to virus"/>
    <property type="evidence" value="ECO:0007669"/>
    <property type="project" value="UniProtKB-KW"/>
</dbReference>
<dbReference type="Gene3D" id="3.90.320.10">
    <property type="match status" value="1"/>
</dbReference>
<evidence type="ECO:0000256" key="12">
    <source>
        <dbReference type="ARBA" id="ARBA00023211"/>
    </source>
</evidence>
<keyword evidence="11 13" id="KW-0051">Antiviral defense</keyword>
<dbReference type="InterPro" id="IPR011604">
    <property type="entry name" value="PDDEXK-like_dom_sf"/>
</dbReference>
<proteinExistence type="inferred from homology"/>
<evidence type="ECO:0000256" key="4">
    <source>
        <dbReference type="ARBA" id="ARBA00020049"/>
    </source>
</evidence>
<comment type="cofactor">
    <cofactor evidence="1">
        <name>[4Fe-4S] cluster</name>
        <dbReference type="ChEBI" id="CHEBI:49883"/>
    </cofactor>
</comment>
<dbReference type="RefSeq" id="WP_213541172.1">
    <property type="nucleotide sequence ID" value="NZ_AP023418.1"/>
</dbReference>
<keyword evidence="8 13" id="KW-0269">Exonuclease</keyword>
<evidence type="ECO:0000256" key="7">
    <source>
        <dbReference type="ARBA" id="ARBA00022801"/>
    </source>
</evidence>
<evidence type="ECO:0000256" key="8">
    <source>
        <dbReference type="ARBA" id="ARBA00022839"/>
    </source>
</evidence>
<keyword evidence="12 13" id="KW-0464">Manganese</keyword>
<keyword evidence="16" id="KW-1185">Reference proteome</keyword>
<dbReference type="KEGG" id="vcop:MM50RIKEN_23820"/>
<accession>A0A810Q2R7</accession>
<evidence type="ECO:0000256" key="10">
    <source>
        <dbReference type="ARBA" id="ARBA00023014"/>
    </source>
</evidence>
<evidence type="ECO:0000256" key="3">
    <source>
        <dbReference type="ARBA" id="ARBA00012768"/>
    </source>
</evidence>
<comment type="similarity">
    <text evidence="2 13">Belongs to the CRISPR-associated exonuclease Cas4 family.</text>
</comment>
<evidence type="ECO:0000256" key="2">
    <source>
        <dbReference type="ARBA" id="ARBA00009189"/>
    </source>
</evidence>
<comment type="cofactor">
    <cofactor evidence="13">
        <name>iron-sulfur cluster</name>
        <dbReference type="ChEBI" id="CHEBI:30408"/>
    </cofactor>
</comment>
<evidence type="ECO:0000256" key="11">
    <source>
        <dbReference type="ARBA" id="ARBA00023118"/>
    </source>
</evidence>
<dbReference type="Proteomes" id="UP000681035">
    <property type="component" value="Chromosome"/>
</dbReference>
<dbReference type="InterPro" id="IPR013343">
    <property type="entry name" value="CRISPR-assoc_prot_Cas4"/>
</dbReference>
<keyword evidence="10 13" id="KW-0411">Iron-sulfur</keyword>
<dbReference type="InterPro" id="IPR022765">
    <property type="entry name" value="Dna2/Cas4_DUF83"/>
</dbReference>
<dbReference type="InterPro" id="IPR051827">
    <property type="entry name" value="Cas4_exonuclease"/>
</dbReference>
<comment type="function">
    <text evidence="13">CRISPR (clustered regularly interspaced short palindromic repeat) is an adaptive immune system that provides protection against mobile genetic elements (viruses, transposable elements and conjugative plasmids). CRISPR clusters contain sequences complementary to antecedent mobile elements and target invading nucleic acids. CRISPR clusters are transcribed and processed into CRISPR RNA (crRNA).</text>
</comment>
<dbReference type="PANTHER" id="PTHR36531">
    <property type="entry name" value="CRISPR-ASSOCIATED EXONUCLEASE CAS4"/>
    <property type="match status" value="1"/>
</dbReference>
<comment type="cofactor">
    <cofactor evidence="13">
        <name>Mg(2+)</name>
        <dbReference type="ChEBI" id="CHEBI:18420"/>
    </cofactor>
    <cofactor evidence="13">
        <name>Mn(2+)</name>
        <dbReference type="ChEBI" id="CHEBI:29035"/>
    </cofactor>
    <text evidence="13">Mg(2+) or Mn(2+) required for ssDNA cleavage activity.</text>
</comment>